<sequence length="82" mass="8784">MFGLGMPELVVILAIAFLIFGGKKMPEIGAGLGKAITSFKKGLNEVEETGTDLKKSLPIVNEVADVKEKIDKVKNIAKVVNK</sequence>
<evidence type="ECO:0000256" key="9">
    <source>
        <dbReference type="SAM" id="Phobius"/>
    </source>
</evidence>
<evidence type="ECO:0000256" key="7">
    <source>
        <dbReference type="ARBA" id="ARBA00023010"/>
    </source>
</evidence>
<comment type="subcellular location">
    <subcellularLocation>
        <location evidence="1">Cell membrane</location>
        <topology evidence="1">Single-pass membrane protein</topology>
    </subcellularLocation>
</comment>
<keyword evidence="5" id="KW-0653">Protein transport</keyword>
<dbReference type="PANTHER" id="PTHR42982:SF1">
    <property type="entry name" value="SEC-INDEPENDENT PROTEIN TRANSLOCASE PROTEIN TATA"/>
    <property type="match status" value="1"/>
</dbReference>
<keyword evidence="3" id="KW-1003">Cell membrane</keyword>
<gene>
    <name evidence="10" type="ORF">MNBD_DELTA04-1029</name>
</gene>
<feature type="transmembrane region" description="Helical" evidence="9">
    <location>
        <begin position="6"/>
        <end position="22"/>
    </location>
</feature>
<dbReference type="NCBIfam" id="TIGR01411">
    <property type="entry name" value="tatAE"/>
    <property type="match status" value="1"/>
</dbReference>
<reference evidence="10" key="1">
    <citation type="submission" date="2018-06" db="EMBL/GenBank/DDBJ databases">
        <authorList>
            <person name="Zhirakovskaya E."/>
        </authorList>
    </citation>
    <scope>NUCLEOTIDE SEQUENCE</scope>
</reference>
<evidence type="ECO:0000256" key="8">
    <source>
        <dbReference type="ARBA" id="ARBA00023136"/>
    </source>
</evidence>
<dbReference type="PANTHER" id="PTHR42982">
    <property type="entry name" value="SEC-INDEPENDENT PROTEIN TRANSLOCASE PROTEIN TATA"/>
    <property type="match status" value="1"/>
</dbReference>
<evidence type="ECO:0000256" key="4">
    <source>
        <dbReference type="ARBA" id="ARBA00022692"/>
    </source>
</evidence>
<dbReference type="AlphaFoldDB" id="A0A3B0V8B5"/>
<dbReference type="InterPro" id="IPR006312">
    <property type="entry name" value="TatA/E"/>
</dbReference>
<name>A0A3B0V8B5_9ZZZZ</name>
<evidence type="ECO:0000256" key="5">
    <source>
        <dbReference type="ARBA" id="ARBA00022927"/>
    </source>
</evidence>
<keyword evidence="2" id="KW-0813">Transport</keyword>
<dbReference type="Pfam" id="PF02416">
    <property type="entry name" value="TatA_B_E"/>
    <property type="match status" value="1"/>
</dbReference>
<keyword evidence="4 9" id="KW-0812">Transmembrane</keyword>
<dbReference type="InterPro" id="IPR003369">
    <property type="entry name" value="TatA/B/E"/>
</dbReference>
<evidence type="ECO:0000256" key="6">
    <source>
        <dbReference type="ARBA" id="ARBA00022989"/>
    </source>
</evidence>
<keyword evidence="7" id="KW-0811">Translocation</keyword>
<keyword evidence="6 9" id="KW-1133">Transmembrane helix</keyword>
<dbReference type="GO" id="GO:0005886">
    <property type="term" value="C:plasma membrane"/>
    <property type="evidence" value="ECO:0007669"/>
    <property type="project" value="UniProtKB-SubCell"/>
</dbReference>
<evidence type="ECO:0000256" key="2">
    <source>
        <dbReference type="ARBA" id="ARBA00022448"/>
    </source>
</evidence>
<organism evidence="10">
    <name type="scientific">hydrothermal vent metagenome</name>
    <dbReference type="NCBI Taxonomy" id="652676"/>
    <lineage>
        <taxon>unclassified sequences</taxon>
        <taxon>metagenomes</taxon>
        <taxon>ecological metagenomes</taxon>
    </lineage>
</organism>
<dbReference type="Gene3D" id="1.20.5.3310">
    <property type="match status" value="1"/>
</dbReference>
<evidence type="ECO:0000256" key="3">
    <source>
        <dbReference type="ARBA" id="ARBA00022475"/>
    </source>
</evidence>
<dbReference type="GO" id="GO:0043953">
    <property type="term" value="P:protein transport by the Tat complex"/>
    <property type="evidence" value="ECO:0007669"/>
    <property type="project" value="InterPro"/>
</dbReference>
<proteinExistence type="inferred from homology"/>
<evidence type="ECO:0000256" key="1">
    <source>
        <dbReference type="ARBA" id="ARBA00004162"/>
    </source>
</evidence>
<dbReference type="HAMAP" id="MF_00236">
    <property type="entry name" value="TatA_E"/>
    <property type="match status" value="1"/>
</dbReference>
<accession>A0A3B0V8B5</accession>
<evidence type="ECO:0000313" key="10">
    <source>
        <dbReference type="EMBL" id="VAW39081.1"/>
    </source>
</evidence>
<keyword evidence="8 9" id="KW-0472">Membrane</keyword>
<protein>
    <submittedName>
        <fullName evidence="10">Twin-arginine translocation protein TatA</fullName>
    </submittedName>
</protein>
<dbReference type="EMBL" id="UOEY01000067">
    <property type="protein sequence ID" value="VAW39081.1"/>
    <property type="molecule type" value="Genomic_DNA"/>
</dbReference>